<name>A0A179FNK8_METCM</name>
<protein>
    <submittedName>
        <fullName evidence="2">Uncharacterized protein</fullName>
    </submittedName>
</protein>
<comment type="caution">
    <text evidence="2">The sequence shown here is derived from an EMBL/GenBank/DDBJ whole genome shotgun (WGS) entry which is preliminary data.</text>
</comment>
<dbReference type="Proteomes" id="UP000078397">
    <property type="component" value="Unassembled WGS sequence"/>
</dbReference>
<dbReference type="GeneID" id="28856214"/>
<feature type="signal peptide" evidence="1">
    <location>
        <begin position="1"/>
        <end position="19"/>
    </location>
</feature>
<sequence length="196" mass="20941">MPAATVLVALLAAFAVAQGSPGKYKTYFRSLETDPPKSLKVDAVRKTFDPPNVNLSVAVHKLNGNTKDKLPAKVPTMQLDFVPTIRDCLDPSDRPIVEDCESVCENLSEQQGPLVIQPLQIWHLEAGHCVFGAANLDPCSAIDIDPISTLAGYCNSMLTSCVRDGYDGYLEGAPPPMAFALSGTAAAPPYHEGPCQ</sequence>
<dbReference type="AlphaFoldDB" id="A0A179FNK8"/>
<reference evidence="2 3" key="1">
    <citation type="journal article" date="2016" name="PLoS Pathog.">
        <title>Biosynthesis of antibiotic leucinostatins in bio-control fungus Purpureocillium lilacinum and their inhibition on phytophthora revealed by genome mining.</title>
        <authorList>
            <person name="Wang G."/>
            <person name="Liu Z."/>
            <person name="Lin R."/>
            <person name="Li E."/>
            <person name="Mao Z."/>
            <person name="Ling J."/>
            <person name="Yang Y."/>
            <person name="Yin W.B."/>
            <person name="Xie B."/>
        </authorList>
    </citation>
    <scope>NUCLEOTIDE SEQUENCE [LARGE SCALE GENOMIC DNA]</scope>
    <source>
        <strain evidence="2">170</strain>
    </source>
</reference>
<organism evidence="2 3">
    <name type="scientific">Pochonia chlamydosporia 170</name>
    <dbReference type="NCBI Taxonomy" id="1380566"/>
    <lineage>
        <taxon>Eukaryota</taxon>
        <taxon>Fungi</taxon>
        <taxon>Dikarya</taxon>
        <taxon>Ascomycota</taxon>
        <taxon>Pezizomycotina</taxon>
        <taxon>Sordariomycetes</taxon>
        <taxon>Hypocreomycetidae</taxon>
        <taxon>Hypocreales</taxon>
        <taxon>Clavicipitaceae</taxon>
        <taxon>Pochonia</taxon>
    </lineage>
</organism>
<dbReference type="RefSeq" id="XP_018144293.1">
    <property type="nucleotide sequence ID" value="XM_018292220.1"/>
</dbReference>
<dbReference type="EMBL" id="LSBJ02000004">
    <property type="protein sequence ID" value="OAQ67206.1"/>
    <property type="molecule type" value="Genomic_DNA"/>
</dbReference>
<evidence type="ECO:0000313" key="3">
    <source>
        <dbReference type="Proteomes" id="UP000078397"/>
    </source>
</evidence>
<proteinExistence type="predicted"/>
<dbReference type="KEGG" id="pchm:VFPPC_14451"/>
<evidence type="ECO:0000256" key="1">
    <source>
        <dbReference type="SAM" id="SignalP"/>
    </source>
</evidence>
<feature type="chain" id="PRO_5008101898" evidence="1">
    <location>
        <begin position="20"/>
        <end position="196"/>
    </location>
</feature>
<accession>A0A179FNK8</accession>
<evidence type="ECO:0000313" key="2">
    <source>
        <dbReference type="EMBL" id="OAQ67206.1"/>
    </source>
</evidence>
<dbReference type="OrthoDB" id="5420744at2759"/>
<keyword evidence="1" id="KW-0732">Signal</keyword>
<gene>
    <name evidence="2" type="ORF">VFPPC_14451</name>
</gene>
<keyword evidence="3" id="KW-1185">Reference proteome</keyword>